<organism evidence="1">
    <name type="scientific">Timema cristinae</name>
    <name type="common">Walking stick</name>
    <dbReference type="NCBI Taxonomy" id="61476"/>
    <lineage>
        <taxon>Eukaryota</taxon>
        <taxon>Metazoa</taxon>
        <taxon>Ecdysozoa</taxon>
        <taxon>Arthropoda</taxon>
        <taxon>Hexapoda</taxon>
        <taxon>Insecta</taxon>
        <taxon>Pterygota</taxon>
        <taxon>Neoptera</taxon>
        <taxon>Polyneoptera</taxon>
        <taxon>Phasmatodea</taxon>
        <taxon>Timematodea</taxon>
        <taxon>Timematoidea</taxon>
        <taxon>Timematidae</taxon>
        <taxon>Timema</taxon>
    </lineage>
</organism>
<accession>A0A7R9CBD9</accession>
<protein>
    <submittedName>
        <fullName evidence="1">Uncharacterized protein</fullName>
    </submittedName>
</protein>
<evidence type="ECO:0000313" key="1">
    <source>
        <dbReference type="EMBL" id="CAD7393574.1"/>
    </source>
</evidence>
<gene>
    <name evidence="1" type="ORF">TCEB3V08_LOCUS1543</name>
</gene>
<reference evidence="1" key="1">
    <citation type="submission" date="2020-11" db="EMBL/GenBank/DDBJ databases">
        <authorList>
            <person name="Tran Van P."/>
        </authorList>
    </citation>
    <scope>NUCLEOTIDE SEQUENCE</scope>
</reference>
<dbReference type="EMBL" id="OC316749">
    <property type="protein sequence ID" value="CAD7393574.1"/>
    <property type="molecule type" value="Genomic_DNA"/>
</dbReference>
<sequence>MLLIRDVTASQDRVFHLYEFTIHSRAPAQRGDISVPGRPASSCCTAERDAALLSPGSGPSTCLRPPPRTPLAHLIPQSSENVAAYLLDKEGDRENKERS</sequence>
<proteinExistence type="predicted"/>
<name>A0A7R9CBD9_TIMCR</name>
<dbReference type="AlphaFoldDB" id="A0A7R9CBD9"/>